<dbReference type="EMBL" id="JBBHJZ010000001">
    <property type="protein sequence ID" value="MEJ5975824.1"/>
    <property type="molecule type" value="Genomic_DNA"/>
</dbReference>
<sequence>MELGLLYEFDVPQPWAGEHPWGQRSAERQVYRDNIEQIVLADKLGFEAVWLVEHHFRENRSHMPCNEVVLGALSQITERIKLGFGVSLMPHEFIHPARIAEKVATVDLLSRGRAIWGMGRSTPMEQIAFGVDIPNSKEKMKAAAKTVVGMWDQEYYEEDSEYLKFPKRMVTPKPYQYPHPPAWMAASTESSATMAGENGCGLLCFSIMQPLDKLRQVIDTYREAQKTATPLTGVHTNKVGVYTLVHCAESRDTFGTNRLWESMWWWYKGIAEFHLKWEMAHLTPEQQAQAFPLLESRARGEFDIEEFDREDMVIVGTPDECLQKLLRYEEAGVDQLLCYLNFGYLPHDAIMKSIELLGTKVIPELKKRGAHRVAAGLEAQIAETAKQTETGALWQKNELLKA</sequence>
<keyword evidence="1 4" id="KW-0560">Oxidoreductase</keyword>
<dbReference type="GO" id="GO:0016491">
    <property type="term" value="F:oxidoreductase activity"/>
    <property type="evidence" value="ECO:0007669"/>
    <property type="project" value="UniProtKB-KW"/>
</dbReference>
<feature type="domain" description="Luciferase-like" evidence="3">
    <location>
        <begin position="20"/>
        <end position="335"/>
    </location>
</feature>
<dbReference type="InterPro" id="IPR036661">
    <property type="entry name" value="Luciferase-like_sf"/>
</dbReference>
<name>A0ABU8RRY1_9SPHN</name>
<evidence type="ECO:0000259" key="3">
    <source>
        <dbReference type="Pfam" id="PF00296"/>
    </source>
</evidence>
<dbReference type="RefSeq" id="WP_339585753.1">
    <property type="nucleotide sequence ID" value="NZ_JBBHJZ010000001.1"/>
</dbReference>
<accession>A0ABU8RRY1</accession>
<organism evidence="4 5">
    <name type="scientific">Novosphingobium anseongense</name>
    <dbReference type="NCBI Taxonomy" id="3133436"/>
    <lineage>
        <taxon>Bacteria</taxon>
        <taxon>Pseudomonadati</taxon>
        <taxon>Pseudomonadota</taxon>
        <taxon>Alphaproteobacteria</taxon>
        <taxon>Sphingomonadales</taxon>
        <taxon>Sphingomonadaceae</taxon>
        <taxon>Novosphingobium</taxon>
    </lineage>
</organism>
<evidence type="ECO:0000313" key="4">
    <source>
        <dbReference type="EMBL" id="MEJ5975824.1"/>
    </source>
</evidence>
<proteinExistence type="predicted"/>
<comment type="caution">
    <text evidence="4">The sequence shown here is derived from an EMBL/GenBank/DDBJ whole genome shotgun (WGS) entry which is preliminary data.</text>
</comment>
<reference evidence="4 5" key="1">
    <citation type="submission" date="2024-03" db="EMBL/GenBank/DDBJ databases">
        <authorList>
            <person name="Jo J.-H."/>
        </authorList>
    </citation>
    <scope>NUCLEOTIDE SEQUENCE [LARGE SCALE GENOMIC DNA]</scope>
    <source>
        <strain evidence="4 5">PS1R-30</strain>
    </source>
</reference>
<dbReference type="Proteomes" id="UP001361239">
    <property type="component" value="Unassembled WGS sequence"/>
</dbReference>
<dbReference type="InterPro" id="IPR011251">
    <property type="entry name" value="Luciferase-like_dom"/>
</dbReference>
<gene>
    <name evidence="4" type="ORF">WG901_04210</name>
</gene>
<protein>
    <submittedName>
        <fullName evidence="4">LLM class flavin-dependent oxidoreductase</fullName>
        <ecNumber evidence="4">1.-.-.-</ecNumber>
    </submittedName>
</protein>
<dbReference type="InterPro" id="IPR050766">
    <property type="entry name" value="Bact_Lucif_Oxidored"/>
</dbReference>
<dbReference type="Pfam" id="PF00296">
    <property type="entry name" value="Bac_luciferase"/>
    <property type="match status" value="1"/>
</dbReference>
<evidence type="ECO:0000256" key="2">
    <source>
        <dbReference type="ARBA" id="ARBA00023033"/>
    </source>
</evidence>
<dbReference type="PANTHER" id="PTHR30137:SF8">
    <property type="entry name" value="BLR5498 PROTEIN"/>
    <property type="match status" value="1"/>
</dbReference>
<dbReference type="CDD" id="cd00347">
    <property type="entry name" value="Flavin_utilizing_monoxygenases"/>
    <property type="match status" value="2"/>
</dbReference>
<keyword evidence="5" id="KW-1185">Reference proteome</keyword>
<dbReference type="SUPFAM" id="SSF51679">
    <property type="entry name" value="Bacterial luciferase-like"/>
    <property type="match status" value="1"/>
</dbReference>
<evidence type="ECO:0000313" key="5">
    <source>
        <dbReference type="Proteomes" id="UP001361239"/>
    </source>
</evidence>
<keyword evidence="2" id="KW-0503">Monooxygenase</keyword>
<evidence type="ECO:0000256" key="1">
    <source>
        <dbReference type="ARBA" id="ARBA00023002"/>
    </source>
</evidence>
<dbReference type="PANTHER" id="PTHR30137">
    <property type="entry name" value="LUCIFERASE-LIKE MONOOXYGENASE"/>
    <property type="match status" value="1"/>
</dbReference>
<dbReference type="EC" id="1.-.-.-" evidence="4"/>
<dbReference type="Gene3D" id="3.20.20.30">
    <property type="entry name" value="Luciferase-like domain"/>
    <property type="match status" value="1"/>
</dbReference>